<feature type="compositionally biased region" description="Basic and acidic residues" evidence="7">
    <location>
        <begin position="199"/>
        <end position="209"/>
    </location>
</feature>
<proteinExistence type="predicted"/>
<evidence type="ECO:0000256" key="2">
    <source>
        <dbReference type="ARBA" id="ARBA00022664"/>
    </source>
</evidence>
<feature type="region of interest" description="Disordered" evidence="7">
    <location>
        <begin position="306"/>
        <end position="564"/>
    </location>
</feature>
<feature type="compositionally biased region" description="Basic and acidic residues" evidence="7">
    <location>
        <begin position="34"/>
        <end position="50"/>
    </location>
</feature>
<comment type="subcellular location">
    <subcellularLocation>
        <location evidence="1">Nucleus</location>
    </subcellularLocation>
</comment>
<feature type="compositionally biased region" description="Polar residues" evidence="7">
    <location>
        <begin position="163"/>
        <end position="180"/>
    </location>
</feature>
<evidence type="ECO:0000256" key="6">
    <source>
        <dbReference type="PROSITE-ProRule" id="PRU00176"/>
    </source>
</evidence>
<dbReference type="SMART" id="SM00360">
    <property type="entry name" value="RRM"/>
    <property type="match status" value="1"/>
</dbReference>
<dbReference type="InterPro" id="IPR035979">
    <property type="entry name" value="RBD_domain_sf"/>
</dbReference>
<feature type="region of interest" description="Disordered" evidence="7">
    <location>
        <begin position="1"/>
        <end position="214"/>
    </location>
</feature>
<dbReference type="GO" id="GO:0005654">
    <property type="term" value="C:nucleoplasm"/>
    <property type="evidence" value="ECO:0007669"/>
    <property type="project" value="TreeGrafter"/>
</dbReference>
<dbReference type="AlphaFoldDB" id="A0A4E0RXS6"/>
<feature type="compositionally biased region" description="Low complexity" evidence="7">
    <location>
        <begin position="423"/>
        <end position="447"/>
    </location>
</feature>
<feature type="compositionally biased region" description="Basic and acidic residues" evidence="7">
    <location>
        <begin position="352"/>
        <end position="422"/>
    </location>
</feature>
<feature type="compositionally biased region" description="Basic and acidic residues" evidence="7">
    <location>
        <begin position="324"/>
        <end position="345"/>
    </location>
</feature>
<keyword evidence="2" id="KW-0507">mRNA processing</keyword>
<dbReference type="Proteomes" id="UP000230066">
    <property type="component" value="Unassembled WGS sequence"/>
</dbReference>
<dbReference type="GO" id="GO:0005737">
    <property type="term" value="C:cytoplasm"/>
    <property type="evidence" value="ECO:0007669"/>
    <property type="project" value="TreeGrafter"/>
</dbReference>
<feature type="domain" description="RRM" evidence="8">
    <location>
        <begin position="223"/>
        <end position="302"/>
    </location>
</feature>
<evidence type="ECO:0000256" key="1">
    <source>
        <dbReference type="ARBA" id="ARBA00004123"/>
    </source>
</evidence>
<protein>
    <submittedName>
        <fullName evidence="9">RNA recognition motif RNP 1</fullName>
    </submittedName>
</protein>
<feature type="compositionally biased region" description="Low complexity" evidence="7">
    <location>
        <begin position="522"/>
        <end position="564"/>
    </location>
</feature>
<evidence type="ECO:0000313" key="9">
    <source>
        <dbReference type="EMBL" id="THD20800.1"/>
    </source>
</evidence>
<evidence type="ECO:0000256" key="3">
    <source>
        <dbReference type="ARBA" id="ARBA00022884"/>
    </source>
</evidence>
<keyword evidence="10" id="KW-1185">Reference proteome</keyword>
<feature type="compositionally biased region" description="Gly residues" evidence="7">
    <location>
        <begin position="493"/>
        <end position="502"/>
    </location>
</feature>
<dbReference type="InterPro" id="IPR012677">
    <property type="entry name" value="Nucleotide-bd_a/b_plait_sf"/>
</dbReference>
<dbReference type="GO" id="GO:0000398">
    <property type="term" value="P:mRNA splicing, via spliceosome"/>
    <property type="evidence" value="ECO:0007669"/>
    <property type="project" value="TreeGrafter"/>
</dbReference>
<feature type="compositionally biased region" description="Basic and acidic residues" evidence="7">
    <location>
        <begin position="84"/>
        <end position="114"/>
    </location>
</feature>
<name>A0A4E0RXS6_FASHE</name>
<evidence type="ECO:0000256" key="7">
    <source>
        <dbReference type="SAM" id="MobiDB-lite"/>
    </source>
</evidence>
<keyword evidence="4" id="KW-0508">mRNA splicing</keyword>
<dbReference type="Gene3D" id="3.30.70.330">
    <property type="match status" value="1"/>
</dbReference>
<dbReference type="CDD" id="cd12365">
    <property type="entry name" value="RRM_RNPS1"/>
    <property type="match status" value="1"/>
</dbReference>
<dbReference type="PANTHER" id="PTHR15481">
    <property type="entry name" value="RIBONUCLEIC ACID BINDING PROTEIN S1"/>
    <property type="match status" value="1"/>
</dbReference>
<keyword evidence="3 6" id="KW-0694">RNA-binding</keyword>
<sequence>MPDLSSNNKQSTKSSTVKKTQPAGGSVKPSVASKGREPKRSGGARSDSHSPPRRRRVRPRSRSSASRSSDSSSDSNSAGSSDSHSSRCGREPPKKISRTTDSKVDRSKPTKRSSDLPSKGDVSAKPSETKLLRDTKRQQPGTNAEATKESSIRTDITSKTHATDATSVHSSVPKLSTTEKSPVIEVANKDNSVKISGKSSKDSEADRAIKNQGDIPSDLPKFTCVLVEKLTRNVNKAHVSEIFSVWGEIEHVDMPSDRLHPEFSRSYAYVHYRQPKSAMDAVNYMNGGQIDGEVVRVTEVLSKNTISADSRNAAGSRPQGPPITEDRAHARDRDRETVKTKETEKPPAGSTRPKDDRASVTRRPEDASAADRQKDHKPNRDDDREPGFDRRRDARMRERERDRLRDRDRERERRERDRDRSRPVGAPRRARRGSSGSPFASRSGGPAVERQRSPAAGGGSRYRRPSPPAGTRTDRSPVRRGRSRTPPSKPGPTRGGAAGTGGSSSVAEDKNAPGRRGRRATSRSSSSSSSDSSSSSSSSSSSASSGSRSGSASSSSSSTSRSRS</sequence>
<dbReference type="GO" id="GO:0061574">
    <property type="term" value="C:ASAP complex"/>
    <property type="evidence" value="ECO:0007669"/>
    <property type="project" value="TreeGrafter"/>
</dbReference>
<dbReference type="GO" id="GO:0003723">
    <property type="term" value="F:RNA binding"/>
    <property type="evidence" value="ECO:0007669"/>
    <property type="project" value="UniProtKB-UniRule"/>
</dbReference>
<dbReference type="InterPro" id="IPR000504">
    <property type="entry name" value="RRM_dom"/>
</dbReference>
<dbReference type="Pfam" id="PF00076">
    <property type="entry name" value="RRM_1"/>
    <property type="match status" value="1"/>
</dbReference>
<reference evidence="9" key="1">
    <citation type="submission" date="2019-03" db="EMBL/GenBank/DDBJ databases">
        <title>Improved annotation for the trematode Fasciola hepatica.</title>
        <authorList>
            <person name="Choi Y.-J."/>
            <person name="Martin J."/>
            <person name="Mitreva M."/>
        </authorList>
    </citation>
    <scope>NUCLEOTIDE SEQUENCE [LARGE SCALE GENOMIC DNA]</scope>
</reference>
<gene>
    <name evidence="9" type="ORF">D915_008413</name>
</gene>
<feature type="compositionally biased region" description="Basic residues" evidence="7">
    <location>
        <begin position="51"/>
        <end position="61"/>
    </location>
</feature>
<dbReference type="SUPFAM" id="SSF54928">
    <property type="entry name" value="RNA-binding domain, RBD"/>
    <property type="match status" value="1"/>
</dbReference>
<keyword evidence="5" id="KW-0539">Nucleus</keyword>
<dbReference type="EMBL" id="JXXN02004191">
    <property type="protein sequence ID" value="THD20800.1"/>
    <property type="molecule type" value="Genomic_DNA"/>
</dbReference>
<comment type="caution">
    <text evidence="9">The sequence shown here is derived from an EMBL/GenBank/DDBJ whole genome shotgun (WGS) entry which is preliminary data.</text>
</comment>
<feature type="compositionally biased region" description="Low complexity" evidence="7">
    <location>
        <begin position="62"/>
        <end position="83"/>
    </location>
</feature>
<feature type="compositionally biased region" description="Basic and acidic residues" evidence="7">
    <location>
        <begin position="146"/>
        <end position="162"/>
    </location>
</feature>
<evidence type="ECO:0000259" key="8">
    <source>
        <dbReference type="PROSITE" id="PS50102"/>
    </source>
</evidence>
<evidence type="ECO:0000313" key="10">
    <source>
        <dbReference type="Proteomes" id="UP000230066"/>
    </source>
</evidence>
<evidence type="ECO:0000256" key="4">
    <source>
        <dbReference type="ARBA" id="ARBA00023187"/>
    </source>
</evidence>
<feature type="compositionally biased region" description="Low complexity" evidence="7">
    <location>
        <begin position="1"/>
        <end position="21"/>
    </location>
</feature>
<evidence type="ECO:0000256" key="5">
    <source>
        <dbReference type="ARBA" id="ARBA00023242"/>
    </source>
</evidence>
<organism evidence="9 10">
    <name type="scientific">Fasciola hepatica</name>
    <name type="common">Liver fluke</name>
    <dbReference type="NCBI Taxonomy" id="6192"/>
    <lineage>
        <taxon>Eukaryota</taxon>
        <taxon>Metazoa</taxon>
        <taxon>Spiralia</taxon>
        <taxon>Lophotrochozoa</taxon>
        <taxon>Platyhelminthes</taxon>
        <taxon>Trematoda</taxon>
        <taxon>Digenea</taxon>
        <taxon>Plagiorchiida</taxon>
        <taxon>Echinostomata</taxon>
        <taxon>Echinostomatoidea</taxon>
        <taxon>Fasciolidae</taxon>
        <taxon>Fasciola</taxon>
    </lineage>
</organism>
<dbReference type="InterPro" id="IPR034201">
    <property type="entry name" value="RNPS1_RRM"/>
</dbReference>
<dbReference type="PROSITE" id="PS50102">
    <property type="entry name" value="RRM"/>
    <property type="match status" value="1"/>
</dbReference>
<feature type="compositionally biased region" description="Basic and acidic residues" evidence="7">
    <location>
        <begin position="127"/>
        <end position="137"/>
    </location>
</feature>
<accession>A0A4E0RXS6</accession>
<dbReference type="PANTHER" id="PTHR15481:SF0">
    <property type="entry name" value="LD23870P-RELATED"/>
    <property type="match status" value="1"/>
</dbReference>